<keyword evidence="4 8" id="KW-0732">Signal</keyword>
<feature type="chain" id="PRO_5007286271" evidence="8">
    <location>
        <begin position="25"/>
        <end position="500"/>
    </location>
</feature>
<name>A0A131YYW1_RHIAP</name>
<keyword evidence="3" id="KW-0645">Protease</keyword>
<keyword evidence="6" id="KW-0325">Glycoprotein</keyword>
<feature type="region of interest" description="Disordered" evidence="7">
    <location>
        <begin position="23"/>
        <end position="45"/>
    </location>
</feature>
<dbReference type="Gene3D" id="3.40.50.1820">
    <property type="entry name" value="alpha/beta hydrolase"/>
    <property type="match status" value="1"/>
</dbReference>
<dbReference type="SUPFAM" id="SSF53474">
    <property type="entry name" value="alpha/beta-Hydrolases"/>
    <property type="match status" value="1"/>
</dbReference>
<feature type="signal peptide" evidence="8">
    <location>
        <begin position="1"/>
        <end position="24"/>
    </location>
</feature>
<dbReference type="GO" id="GO:0004185">
    <property type="term" value="F:serine-type carboxypeptidase activity"/>
    <property type="evidence" value="ECO:0007669"/>
    <property type="project" value="InterPro"/>
</dbReference>
<evidence type="ECO:0000256" key="8">
    <source>
        <dbReference type="SAM" id="SignalP"/>
    </source>
</evidence>
<keyword evidence="5" id="KW-0378">Hydrolase</keyword>
<dbReference type="InterPro" id="IPR029058">
    <property type="entry name" value="AB_hydrolase_fold"/>
</dbReference>
<organism evidence="9">
    <name type="scientific">Rhipicephalus appendiculatus</name>
    <name type="common">Brown ear tick</name>
    <dbReference type="NCBI Taxonomy" id="34631"/>
    <lineage>
        <taxon>Eukaryota</taxon>
        <taxon>Metazoa</taxon>
        <taxon>Ecdysozoa</taxon>
        <taxon>Arthropoda</taxon>
        <taxon>Chelicerata</taxon>
        <taxon>Arachnida</taxon>
        <taxon>Acari</taxon>
        <taxon>Parasitiformes</taxon>
        <taxon>Ixodida</taxon>
        <taxon>Ixodoidea</taxon>
        <taxon>Ixodidae</taxon>
        <taxon>Rhipicephalinae</taxon>
        <taxon>Rhipicephalus</taxon>
        <taxon>Rhipicephalus</taxon>
    </lineage>
</organism>
<dbReference type="PANTHER" id="PTHR11802">
    <property type="entry name" value="SERINE PROTEASE FAMILY S10 SERINE CARBOXYPEPTIDASE"/>
    <property type="match status" value="1"/>
</dbReference>
<feature type="compositionally biased region" description="Polar residues" evidence="7">
    <location>
        <begin position="35"/>
        <end position="45"/>
    </location>
</feature>
<evidence type="ECO:0000256" key="3">
    <source>
        <dbReference type="ARBA" id="ARBA00022670"/>
    </source>
</evidence>
<dbReference type="PANTHER" id="PTHR11802:SF472">
    <property type="entry name" value="SERINE CARBOXYPEPTIDASE CPVL-RELATED"/>
    <property type="match status" value="1"/>
</dbReference>
<evidence type="ECO:0000256" key="5">
    <source>
        <dbReference type="ARBA" id="ARBA00022801"/>
    </source>
</evidence>
<proteinExistence type="inferred from homology"/>
<accession>A0A131YYW1</accession>
<evidence type="ECO:0000256" key="7">
    <source>
        <dbReference type="SAM" id="MobiDB-lite"/>
    </source>
</evidence>
<evidence type="ECO:0000256" key="1">
    <source>
        <dbReference type="ARBA" id="ARBA00009431"/>
    </source>
</evidence>
<evidence type="ECO:0000313" key="9">
    <source>
        <dbReference type="EMBL" id="JAP84379.1"/>
    </source>
</evidence>
<evidence type="ECO:0000256" key="4">
    <source>
        <dbReference type="ARBA" id="ARBA00022729"/>
    </source>
</evidence>
<dbReference type="PRINTS" id="PR00724">
    <property type="entry name" value="CRBOXYPTASEC"/>
</dbReference>
<comment type="similarity">
    <text evidence="1">Belongs to the peptidase S10 family.</text>
</comment>
<sequence length="500" mass="56423">MITSSVWSFLVLAVGLQHLHGSHADEDVSHPETPPNQESQPIINPTDTEPLFLTPLIDDCNYTEAREKSKIPSFLLANVTAHSGYITVNKTANSNLFFLLTEVEGNKTAPLLLWTQGGPGLSALFGLLLENGPFAFDIYANGSPNVHPRYNTLQKDMSVLYLDLPVGAGFSFTNDTVHGYPTKLEDIVLHVVEFLRQFLSVFSEYTNRDFYLAGESYGARYSVAIASWMLNYPQNVSLALKGVIGGNGFLGPVLYVADSSEFLYQMSMLDNNGRTTFANKFVELRSLAESGNTTLKLYALQQLFETIFAKQNATPTLFQNLTLYNDHASPLKTERPLFMIVCYLFLSMNTTKIMLHAGADAHFQIYNEDLVKNFASDWLRDITDMNEHVLNKTNVLLYTGQIDALFPSVNQRTYFKRLNWTYRDQYKAADRYPWKPYEKYYGFAGYMTTVETFKEIVLLGMSHYGAVDKPDETYYLIREFVNNASNVKTPPKAPETTATS</sequence>
<dbReference type="InterPro" id="IPR001563">
    <property type="entry name" value="Peptidase_S10"/>
</dbReference>
<keyword evidence="2 9" id="KW-0121">Carboxypeptidase</keyword>
<dbReference type="EMBL" id="GEDV01004178">
    <property type="protein sequence ID" value="JAP84379.1"/>
    <property type="molecule type" value="Transcribed_RNA"/>
</dbReference>
<reference evidence="9" key="1">
    <citation type="journal article" date="2016" name="Ticks Tick Borne Dis.">
        <title>De novo assembly and annotation of the salivary gland transcriptome of Rhipicephalus appendiculatus male and female ticks during blood feeding.</title>
        <authorList>
            <person name="de Castro M.H."/>
            <person name="de Klerk D."/>
            <person name="Pienaar R."/>
            <person name="Latif A.A."/>
            <person name="Rees D.J."/>
            <person name="Mans B.J."/>
        </authorList>
    </citation>
    <scope>NUCLEOTIDE SEQUENCE</scope>
    <source>
        <tissue evidence="9">Salivary glands</tissue>
    </source>
</reference>
<protein>
    <submittedName>
        <fullName evidence="9">Serine carboxypeptidase</fullName>
    </submittedName>
</protein>
<dbReference type="GO" id="GO:0006508">
    <property type="term" value="P:proteolysis"/>
    <property type="evidence" value="ECO:0007669"/>
    <property type="project" value="UniProtKB-KW"/>
</dbReference>
<evidence type="ECO:0000256" key="2">
    <source>
        <dbReference type="ARBA" id="ARBA00022645"/>
    </source>
</evidence>
<dbReference type="AlphaFoldDB" id="A0A131YYW1"/>
<evidence type="ECO:0000256" key="6">
    <source>
        <dbReference type="ARBA" id="ARBA00023180"/>
    </source>
</evidence>
<dbReference type="Pfam" id="PF00450">
    <property type="entry name" value="Peptidase_S10"/>
    <property type="match status" value="1"/>
</dbReference>